<evidence type="ECO:0000256" key="5">
    <source>
        <dbReference type="ARBA" id="ARBA00022454"/>
    </source>
</evidence>
<comment type="similarity">
    <text evidence="4">Belongs to the IAP family.</text>
</comment>
<dbReference type="Bgee" id="ENSGACG00000008954">
    <property type="expression patterns" value="Expressed in testis and 1 other cell type or tissue"/>
</dbReference>
<evidence type="ECO:0000256" key="4">
    <source>
        <dbReference type="ARBA" id="ARBA00006672"/>
    </source>
</evidence>
<name>G3P2K3_GASAC</name>
<evidence type="ECO:0000256" key="9">
    <source>
        <dbReference type="ARBA" id="ARBA00022723"/>
    </source>
</evidence>
<dbReference type="SUPFAM" id="SSF57924">
    <property type="entry name" value="Inhibitor of apoptosis (IAP) repeat"/>
    <property type="match status" value="1"/>
</dbReference>
<dbReference type="CDD" id="cd00022">
    <property type="entry name" value="BIR"/>
    <property type="match status" value="1"/>
</dbReference>
<dbReference type="Gene3D" id="1.10.1170.10">
    <property type="entry name" value="Inhibitor Of Apoptosis Protein (2mihbC-IAP-1), Chain A"/>
    <property type="match status" value="1"/>
</dbReference>
<evidence type="ECO:0000256" key="17">
    <source>
        <dbReference type="ARBA" id="ARBA00023328"/>
    </source>
</evidence>
<evidence type="ECO:0000256" key="8">
    <source>
        <dbReference type="ARBA" id="ARBA00022618"/>
    </source>
</evidence>
<evidence type="ECO:0000256" key="7">
    <source>
        <dbReference type="ARBA" id="ARBA00022553"/>
    </source>
</evidence>
<keyword evidence="13" id="KW-0832">Ubl conjugation</keyword>
<evidence type="ECO:0000256" key="15">
    <source>
        <dbReference type="ARBA" id="ARBA00023242"/>
    </source>
</evidence>
<dbReference type="GO" id="GO:0005819">
    <property type="term" value="C:spindle"/>
    <property type="evidence" value="ECO:0007669"/>
    <property type="project" value="UniProtKB-SubCell"/>
</dbReference>
<keyword evidence="9" id="KW-0479">Metal-binding</keyword>
<keyword evidence="11" id="KW-0159">Chromosome partition</keyword>
<keyword evidence="16" id="KW-0131">Cell cycle</keyword>
<evidence type="ECO:0000256" key="12">
    <source>
        <dbReference type="ARBA" id="ARBA00022833"/>
    </source>
</evidence>
<reference evidence="18" key="2">
    <citation type="submission" date="2024-04" db="UniProtKB">
        <authorList>
            <consortium name="Ensembl"/>
        </authorList>
    </citation>
    <scope>IDENTIFICATION</scope>
</reference>
<evidence type="ECO:0000256" key="11">
    <source>
        <dbReference type="ARBA" id="ARBA00022829"/>
    </source>
</evidence>
<dbReference type="SMART" id="SM00238">
    <property type="entry name" value="BIR"/>
    <property type="match status" value="1"/>
</dbReference>
<dbReference type="GO" id="GO:0007059">
    <property type="term" value="P:chromosome segregation"/>
    <property type="evidence" value="ECO:0007669"/>
    <property type="project" value="UniProtKB-KW"/>
</dbReference>
<evidence type="ECO:0000313" key="18">
    <source>
        <dbReference type="Ensembl" id="ENSGACP00000011826.1"/>
    </source>
</evidence>
<evidence type="ECO:0000256" key="3">
    <source>
        <dbReference type="ARBA" id="ARBA00004584"/>
    </source>
</evidence>
<evidence type="ECO:0000256" key="13">
    <source>
        <dbReference type="ARBA" id="ARBA00022843"/>
    </source>
</evidence>
<evidence type="ECO:0000256" key="6">
    <source>
        <dbReference type="ARBA" id="ARBA00022490"/>
    </source>
</evidence>
<organism evidence="18">
    <name type="scientific">Gasterosteus aculeatus</name>
    <name type="common">Three-spined stickleback</name>
    <dbReference type="NCBI Taxonomy" id="69293"/>
    <lineage>
        <taxon>Eukaryota</taxon>
        <taxon>Metazoa</taxon>
        <taxon>Chordata</taxon>
        <taxon>Craniata</taxon>
        <taxon>Vertebrata</taxon>
        <taxon>Euteleostomi</taxon>
        <taxon>Actinopterygii</taxon>
        <taxon>Neopterygii</taxon>
        <taxon>Teleostei</taxon>
        <taxon>Neoteleostei</taxon>
        <taxon>Acanthomorphata</taxon>
        <taxon>Eupercaria</taxon>
        <taxon>Perciformes</taxon>
        <taxon>Cottioidei</taxon>
        <taxon>Gasterosteales</taxon>
        <taxon>Gasterosteidae</taxon>
        <taxon>Gasterosteus</taxon>
    </lineage>
</organism>
<dbReference type="GO" id="GO:0005634">
    <property type="term" value="C:nucleus"/>
    <property type="evidence" value="ECO:0007669"/>
    <property type="project" value="UniProtKB-SubCell"/>
</dbReference>
<dbReference type="PANTHER" id="PTHR46771">
    <property type="entry name" value="DETERIN"/>
    <property type="match status" value="1"/>
</dbReference>
<dbReference type="PANTHER" id="PTHR46771:SF2">
    <property type="entry name" value="BACULOVIRAL IAP REPEAT-CONTAINING PROTEIN 5.1"/>
    <property type="match status" value="1"/>
</dbReference>
<dbReference type="InterPro" id="IPR001370">
    <property type="entry name" value="BIR_rpt"/>
</dbReference>
<keyword evidence="12" id="KW-0862">Zinc</keyword>
<reference evidence="18" key="1">
    <citation type="submission" date="2006-01" db="EMBL/GenBank/DDBJ databases">
        <authorList>
            <person name="Lindblad-Toh K."/>
            <person name="Mauceli E."/>
            <person name="Grabherr M."/>
            <person name="Chang J.L."/>
            <person name="Lander E.S."/>
        </authorList>
    </citation>
    <scope>NUCLEOTIDE SEQUENCE [LARGE SCALE GENOMIC DNA]</scope>
</reference>
<dbReference type="PROSITE" id="PS50143">
    <property type="entry name" value="BIR_REPEAT_2"/>
    <property type="match status" value="1"/>
</dbReference>
<accession>G3P2K3</accession>
<evidence type="ECO:0000256" key="2">
    <source>
        <dbReference type="ARBA" id="ARBA00004186"/>
    </source>
</evidence>
<evidence type="ECO:0000256" key="16">
    <source>
        <dbReference type="ARBA" id="ARBA00023306"/>
    </source>
</evidence>
<protein>
    <submittedName>
        <fullName evidence="18">Baculoviral IAP repeat containing 5b</fullName>
    </submittedName>
</protein>
<keyword evidence="5" id="KW-0158">Chromosome</keyword>
<dbReference type="STRING" id="69293.ENSGACP00000011826"/>
<dbReference type="InterPro" id="IPR051190">
    <property type="entry name" value="Baculoviral_IAP"/>
</dbReference>
<evidence type="ECO:0000256" key="10">
    <source>
        <dbReference type="ARBA" id="ARBA00022776"/>
    </source>
</evidence>
<dbReference type="GO" id="GO:0000775">
    <property type="term" value="C:chromosome, centromeric region"/>
    <property type="evidence" value="ECO:0007669"/>
    <property type="project" value="UniProtKB-SubCell"/>
</dbReference>
<dbReference type="eggNOG" id="KOG1101">
    <property type="taxonomic scope" value="Eukaryota"/>
</dbReference>
<evidence type="ECO:0000256" key="1">
    <source>
        <dbReference type="ARBA" id="ARBA00004123"/>
    </source>
</evidence>
<dbReference type="AlphaFoldDB" id="G3P2K3"/>
<comment type="subcellular location">
    <subcellularLocation>
        <location evidence="3">Chromosome</location>
        <location evidence="3">Centromere</location>
    </subcellularLocation>
    <subcellularLocation>
        <location evidence="2">Cytoplasm</location>
        <location evidence="2">Cytoskeleton</location>
        <location evidence="2">Spindle</location>
    </subcellularLocation>
    <subcellularLocation>
        <location evidence="1">Nucleus</location>
    </subcellularLocation>
</comment>
<keyword evidence="17" id="KW-0137">Centromere</keyword>
<dbReference type="InParanoid" id="G3P2K3"/>
<sequence length="168" mass="19536">LFPAKVMASVDVLSARFATYDKMYMHEAREQSFADWPFREECNCTPEKMAKAGFVHCPSENEPDVACCFFCLIELEGWEPDDNPWTEHSKRSPDCGFLTMKKDLTELTVADYYRMEKERLKVYLVSDPTTCVDGWRWKMCPCSKHLHCKASLVLFCNKHLTCTICLKH</sequence>
<keyword evidence="6" id="KW-0963">Cytoplasm</keyword>
<keyword evidence="10" id="KW-0498">Mitosis</keyword>
<keyword evidence="8" id="KW-0132">Cell division</keyword>
<dbReference type="GO" id="GO:0046872">
    <property type="term" value="F:metal ion binding"/>
    <property type="evidence" value="ECO:0007669"/>
    <property type="project" value="UniProtKB-KW"/>
</dbReference>
<keyword evidence="15" id="KW-0539">Nucleus</keyword>
<evidence type="ECO:0000256" key="14">
    <source>
        <dbReference type="ARBA" id="ARBA00023212"/>
    </source>
</evidence>
<dbReference type="FunFam" id="1.10.1170.10:FF:000009">
    <property type="entry name" value="Baculoviral IAP repeat-containing protein 5"/>
    <property type="match status" value="1"/>
</dbReference>
<dbReference type="Pfam" id="PF00653">
    <property type="entry name" value="BIR"/>
    <property type="match status" value="1"/>
</dbReference>
<dbReference type="GO" id="GO:0051301">
    <property type="term" value="P:cell division"/>
    <property type="evidence" value="ECO:0007669"/>
    <property type="project" value="UniProtKB-KW"/>
</dbReference>
<proteinExistence type="inferred from homology"/>
<dbReference type="Ensembl" id="ENSGACT00000011850.1">
    <property type="protein sequence ID" value="ENSGACP00000011826.1"/>
    <property type="gene ID" value="ENSGACG00000008954.1"/>
</dbReference>
<keyword evidence="7" id="KW-0597">Phosphoprotein</keyword>
<keyword evidence="14" id="KW-0206">Cytoskeleton</keyword>